<keyword evidence="2" id="KW-0238">DNA-binding</keyword>
<sequence>MDNNTIQDLIDRYVNISFQVHKKAEALIKNQLGNELTNDQHYILRYIHQTGECTSTELAEVFQVNKSAITAIITRMTDRGLIQRTRDEKDRRVVYLTLTKEGIELFQSAQEKVHQLVESIITQFDETEITTFINTYEKLAQILDNKKQEELGE</sequence>
<dbReference type="EMBL" id="JAGYPE020000001">
    <property type="protein sequence ID" value="MCH6264070.1"/>
    <property type="molecule type" value="Genomic_DNA"/>
</dbReference>
<evidence type="ECO:0000256" key="2">
    <source>
        <dbReference type="ARBA" id="ARBA00023125"/>
    </source>
</evidence>
<dbReference type="InterPro" id="IPR036390">
    <property type="entry name" value="WH_DNA-bd_sf"/>
</dbReference>
<dbReference type="PRINTS" id="PR00598">
    <property type="entry name" value="HTHMARR"/>
</dbReference>
<reference evidence="5" key="1">
    <citation type="submission" date="2021-05" db="EMBL/GenBank/DDBJ databases">
        <title>Novel Bacillus species.</title>
        <authorList>
            <person name="Liu G."/>
        </authorList>
    </citation>
    <scope>NUCLEOTIDE SEQUENCE</scope>
    <source>
        <strain evidence="5 7">FJAT-50051</strain>
    </source>
</reference>
<dbReference type="PROSITE" id="PS50995">
    <property type="entry name" value="HTH_MARR_2"/>
    <property type="match status" value="1"/>
</dbReference>
<dbReference type="SUPFAM" id="SSF46785">
    <property type="entry name" value="Winged helix' DNA-binding domain"/>
    <property type="match status" value="1"/>
</dbReference>
<organism evidence="5">
    <name type="scientific">Neobacillus citreus</name>
    <dbReference type="NCBI Taxonomy" id="2833578"/>
    <lineage>
        <taxon>Bacteria</taxon>
        <taxon>Bacillati</taxon>
        <taxon>Bacillota</taxon>
        <taxon>Bacilli</taxon>
        <taxon>Bacillales</taxon>
        <taxon>Bacillaceae</taxon>
        <taxon>Neobacillus</taxon>
    </lineage>
</organism>
<feature type="domain" description="HTH marR-type" evidence="4">
    <location>
        <begin position="1"/>
        <end position="141"/>
    </location>
</feature>
<dbReference type="InterPro" id="IPR011991">
    <property type="entry name" value="ArsR-like_HTH"/>
</dbReference>
<keyword evidence="7" id="KW-1185">Reference proteome</keyword>
<dbReference type="GO" id="GO:0003700">
    <property type="term" value="F:DNA-binding transcription factor activity"/>
    <property type="evidence" value="ECO:0007669"/>
    <property type="project" value="InterPro"/>
</dbReference>
<name>A0A942SUQ1_9BACI</name>
<dbReference type="GO" id="GO:0003677">
    <property type="term" value="F:DNA binding"/>
    <property type="evidence" value="ECO:0007669"/>
    <property type="project" value="UniProtKB-KW"/>
</dbReference>
<keyword evidence="3" id="KW-0804">Transcription</keyword>
<evidence type="ECO:0000313" key="5">
    <source>
        <dbReference type="EMBL" id="MBS4180484.1"/>
    </source>
</evidence>
<dbReference type="SMART" id="SM00347">
    <property type="entry name" value="HTH_MARR"/>
    <property type="match status" value="1"/>
</dbReference>
<dbReference type="Pfam" id="PF01047">
    <property type="entry name" value="MarR"/>
    <property type="match status" value="1"/>
</dbReference>
<dbReference type="InterPro" id="IPR000835">
    <property type="entry name" value="HTH_MarR-typ"/>
</dbReference>
<dbReference type="RefSeq" id="WP_213140465.1">
    <property type="nucleotide sequence ID" value="NZ_JAGYPE020000001.1"/>
</dbReference>
<evidence type="ECO:0000256" key="1">
    <source>
        <dbReference type="ARBA" id="ARBA00023015"/>
    </source>
</evidence>
<protein>
    <submittedName>
        <fullName evidence="5">MarR family transcriptional regulator</fullName>
    </submittedName>
</protein>
<evidence type="ECO:0000313" key="6">
    <source>
        <dbReference type="EMBL" id="MCH6264070.1"/>
    </source>
</evidence>
<evidence type="ECO:0000313" key="7">
    <source>
        <dbReference type="Proteomes" id="UP000677265"/>
    </source>
</evidence>
<evidence type="ECO:0000256" key="3">
    <source>
        <dbReference type="ARBA" id="ARBA00023163"/>
    </source>
</evidence>
<dbReference type="Gene3D" id="1.10.10.10">
    <property type="entry name" value="Winged helix-like DNA-binding domain superfamily/Winged helix DNA-binding domain"/>
    <property type="match status" value="1"/>
</dbReference>
<dbReference type="Proteomes" id="UP000677265">
    <property type="component" value="Unassembled WGS sequence"/>
</dbReference>
<dbReference type="PANTHER" id="PTHR42756:SF1">
    <property type="entry name" value="TRANSCRIPTIONAL REPRESSOR OF EMRAB OPERON"/>
    <property type="match status" value="1"/>
</dbReference>
<evidence type="ECO:0000259" key="4">
    <source>
        <dbReference type="PROSITE" id="PS50995"/>
    </source>
</evidence>
<dbReference type="InterPro" id="IPR036388">
    <property type="entry name" value="WH-like_DNA-bd_sf"/>
</dbReference>
<accession>A0A942SUQ1</accession>
<gene>
    <name evidence="6" type="ORF">KHB02_000830</name>
    <name evidence="5" type="ORF">KHB02_03655</name>
</gene>
<dbReference type="EMBL" id="JAGYPE010000001">
    <property type="protein sequence ID" value="MBS4180484.1"/>
    <property type="molecule type" value="Genomic_DNA"/>
</dbReference>
<dbReference type="CDD" id="cd00090">
    <property type="entry name" value="HTH_ARSR"/>
    <property type="match status" value="1"/>
</dbReference>
<comment type="caution">
    <text evidence="5">The sequence shown here is derived from an EMBL/GenBank/DDBJ whole genome shotgun (WGS) entry which is preliminary data.</text>
</comment>
<dbReference type="PANTHER" id="PTHR42756">
    <property type="entry name" value="TRANSCRIPTIONAL REGULATOR, MARR"/>
    <property type="match status" value="1"/>
</dbReference>
<dbReference type="AlphaFoldDB" id="A0A942SUQ1"/>
<keyword evidence="1" id="KW-0805">Transcription regulation</keyword>
<proteinExistence type="predicted"/>